<accession>A0A9W8MNQ7</accession>
<name>A0A9W8MNQ7_9AGAR</name>
<comment type="caution">
    <text evidence="1">The sequence shown here is derived from an EMBL/GenBank/DDBJ whole genome shotgun (WGS) entry which is preliminary data.</text>
</comment>
<organism evidence="1 2">
    <name type="scientific">Agrocybe chaxingu</name>
    <dbReference type="NCBI Taxonomy" id="84603"/>
    <lineage>
        <taxon>Eukaryota</taxon>
        <taxon>Fungi</taxon>
        <taxon>Dikarya</taxon>
        <taxon>Basidiomycota</taxon>
        <taxon>Agaricomycotina</taxon>
        <taxon>Agaricomycetes</taxon>
        <taxon>Agaricomycetidae</taxon>
        <taxon>Agaricales</taxon>
        <taxon>Agaricineae</taxon>
        <taxon>Strophariaceae</taxon>
        <taxon>Agrocybe</taxon>
    </lineage>
</organism>
<protein>
    <submittedName>
        <fullName evidence="1">Uncharacterized protein</fullName>
    </submittedName>
</protein>
<evidence type="ECO:0000313" key="1">
    <source>
        <dbReference type="EMBL" id="KAJ3495296.1"/>
    </source>
</evidence>
<dbReference type="AlphaFoldDB" id="A0A9W8MNQ7"/>
<sequence length="121" mass="13232">MYTTSPLNGNGDDGVHEWSTTTDTVCYHDGTLVDSTGGGGDEEWACNEAFMIMTFYTTSSSTEREGTTPVELRGRGAHGTAACYAADGVSVRRGSRWQGWNYELHGVLARTLLLLRRVLHL</sequence>
<evidence type="ECO:0000313" key="2">
    <source>
        <dbReference type="Proteomes" id="UP001148786"/>
    </source>
</evidence>
<gene>
    <name evidence="1" type="ORF">NLJ89_g10647</name>
</gene>
<dbReference type="EMBL" id="JANKHO010002042">
    <property type="protein sequence ID" value="KAJ3495296.1"/>
    <property type="molecule type" value="Genomic_DNA"/>
</dbReference>
<dbReference type="Proteomes" id="UP001148786">
    <property type="component" value="Unassembled WGS sequence"/>
</dbReference>
<keyword evidence="2" id="KW-1185">Reference proteome</keyword>
<reference evidence="1" key="1">
    <citation type="submission" date="2022-07" db="EMBL/GenBank/DDBJ databases">
        <title>Genome Sequence of Agrocybe chaxingu.</title>
        <authorList>
            <person name="Buettner E."/>
        </authorList>
    </citation>
    <scope>NUCLEOTIDE SEQUENCE</scope>
    <source>
        <strain evidence="1">MP-N11</strain>
    </source>
</reference>
<proteinExistence type="predicted"/>